<evidence type="ECO:0000313" key="3">
    <source>
        <dbReference type="EMBL" id="MCZ4244162.1"/>
    </source>
</evidence>
<organism evidence="3 4">
    <name type="scientific">Pedobacter punctiformis</name>
    <dbReference type="NCBI Taxonomy" id="3004097"/>
    <lineage>
        <taxon>Bacteria</taxon>
        <taxon>Pseudomonadati</taxon>
        <taxon>Bacteroidota</taxon>
        <taxon>Sphingobacteriia</taxon>
        <taxon>Sphingobacteriales</taxon>
        <taxon>Sphingobacteriaceae</taxon>
        <taxon>Pedobacter</taxon>
    </lineage>
</organism>
<keyword evidence="4" id="KW-1185">Reference proteome</keyword>
<keyword evidence="2" id="KW-0812">Transmembrane</keyword>
<proteinExistence type="predicted"/>
<reference evidence="3" key="1">
    <citation type="submission" date="2022-12" db="EMBL/GenBank/DDBJ databases">
        <title>Genome sequence of HCMS5-2.</title>
        <authorList>
            <person name="Woo H."/>
        </authorList>
    </citation>
    <scope>NUCLEOTIDE SEQUENCE</scope>
    <source>
        <strain evidence="3">HCMS5-2</strain>
    </source>
</reference>
<evidence type="ECO:0000256" key="2">
    <source>
        <dbReference type="SAM" id="Phobius"/>
    </source>
</evidence>
<keyword evidence="1" id="KW-0175">Coiled coil</keyword>
<sequence length="460" mass="53659">MNITYSKRLGRRLLLVFLIFAILFSVTFFFVRNRVIGKLTHISNLAINASNEQSRPERALLLLHQAEDNFQQSLLDVSQKKINDYKNDLAKAFREIDTLLKDQKDTSYLSPVQNRQIKLWYIKKIDLSAKLYSLRHSFDSLLFLHSAFQKDIDHVNREFPKLIYQQFNEAKTYIDTVQKTTKKKGLFRRIRDAIINKEDSSVIQINKSTADKSKDQSIQKAVAPDLNSDRNVYLKKLKLLQEQNSKLHNMQRELTVLNTNIINRLENIINEVKDNNYDFANSFKALALKNYQETASILNKFSLINLVLILILALFLIIFIVKLNKAELLLRRENEQSVSKANETIETLIRKIELKEDKQSESKIEELKEVVKLAIANNPAFIIKFNDFDPDFCKKILQKAPNLVATETEFCVMARLNFETKEIARYTKSSVRAVESKKYRIRKKLGIPSEQDFNIWMSNI</sequence>
<dbReference type="InterPro" id="IPR016032">
    <property type="entry name" value="Sig_transdc_resp-reg_C-effctor"/>
</dbReference>
<keyword evidence="2" id="KW-1133">Transmembrane helix</keyword>
<dbReference type="Proteomes" id="UP001144347">
    <property type="component" value="Unassembled WGS sequence"/>
</dbReference>
<name>A0ABT4L8B9_9SPHI</name>
<dbReference type="RefSeq" id="WP_269427236.1">
    <property type="nucleotide sequence ID" value="NZ_JAPWGM010000003.1"/>
</dbReference>
<evidence type="ECO:0000313" key="4">
    <source>
        <dbReference type="Proteomes" id="UP001144347"/>
    </source>
</evidence>
<feature type="transmembrane region" description="Helical" evidence="2">
    <location>
        <begin position="12"/>
        <end position="31"/>
    </location>
</feature>
<protein>
    <recommendedName>
        <fullName evidence="5">HTH luxR-type domain-containing protein</fullName>
    </recommendedName>
</protein>
<feature type="coiled-coil region" evidence="1">
    <location>
        <begin position="75"/>
        <end position="102"/>
    </location>
</feature>
<keyword evidence="2" id="KW-0472">Membrane</keyword>
<comment type="caution">
    <text evidence="3">The sequence shown here is derived from an EMBL/GenBank/DDBJ whole genome shotgun (WGS) entry which is preliminary data.</text>
</comment>
<dbReference type="SUPFAM" id="SSF46894">
    <property type="entry name" value="C-terminal effector domain of the bipartite response regulators"/>
    <property type="match status" value="1"/>
</dbReference>
<evidence type="ECO:0000256" key="1">
    <source>
        <dbReference type="SAM" id="Coils"/>
    </source>
</evidence>
<dbReference type="EMBL" id="JAPWGM010000003">
    <property type="protein sequence ID" value="MCZ4244162.1"/>
    <property type="molecule type" value="Genomic_DNA"/>
</dbReference>
<evidence type="ECO:0008006" key="5">
    <source>
        <dbReference type="Google" id="ProtNLM"/>
    </source>
</evidence>
<gene>
    <name evidence="3" type="ORF">O0955_09100</name>
</gene>
<feature type="transmembrane region" description="Helical" evidence="2">
    <location>
        <begin position="301"/>
        <end position="321"/>
    </location>
</feature>
<accession>A0ABT4L8B9</accession>